<feature type="transmembrane region" description="Helical" evidence="10">
    <location>
        <begin position="182"/>
        <end position="206"/>
    </location>
</feature>
<evidence type="ECO:0000256" key="1">
    <source>
        <dbReference type="ARBA" id="ARBA00004141"/>
    </source>
</evidence>
<dbReference type="PANTHER" id="PTHR43427:SF6">
    <property type="entry name" value="CHLORIDE CHANNEL PROTEIN CLC-E"/>
    <property type="match status" value="1"/>
</dbReference>
<feature type="transmembrane region" description="Helical" evidence="10">
    <location>
        <begin position="254"/>
        <end position="277"/>
    </location>
</feature>
<feature type="transmembrane region" description="Helical" evidence="10">
    <location>
        <begin position="418"/>
        <end position="439"/>
    </location>
</feature>
<dbReference type="Gene3D" id="1.10.3080.10">
    <property type="entry name" value="Clc chloride channel"/>
    <property type="match status" value="1"/>
</dbReference>
<feature type="transmembrane region" description="Helical" evidence="10">
    <location>
        <begin position="218"/>
        <end position="242"/>
    </location>
</feature>
<evidence type="ECO:0000256" key="7">
    <source>
        <dbReference type="ARBA" id="ARBA00023173"/>
    </source>
</evidence>
<evidence type="ECO:0000256" key="8">
    <source>
        <dbReference type="ARBA" id="ARBA00023214"/>
    </source>
</evidence>
<dbReference type="EMBL" id="BJCL01000002">
    <property type="protein sequence ID" value="GCL61766.1"/>
    <property type="molecule type" value="Genomic_DNA"/>
</dbReference>
<keyword evidence="9" id="KW-0407">Ion channel</keyword>
<evidence type="ECO:0000256" key="2">
    <source>
        <dbReference type="ARBA" id="ARBA00022448"/>
    </source>
</evidence>
<keyword evidence="5" id="KW-0406">Ion transport</keyword>
<dbReference type="GO" id="GO:0005254">
    <property type="term" value="F:chloride channel activity"/>
    <property type="evidence" value="ECO:0007669"/>
    <property type="project" value="UniProtKB-KW"/>
</dbReference>
<feature type="transmembrane region" description="Helical" evidence="10">
    <location>
        <begin position="359"/>
        <end position="381"/>
    </location>
</feature>
<gene>
    <name evidence="11" type="ORF">AQPW35_08470</name>
</gene>
<dbReference type="RefSeq" id="WP_228026950.1">
    <property type="nucleotide sequence ID" value="NZ_BJCL01000002.1"/>
</dbReference>
<keyword evidence="2" id="KW-0813">Transport</keyword>
<evidence type="ECO:0000256" key="9">
    <source>
        <dbReference type="ARBA" id="ARBA00023303"/>
    </source>
</evidence>
<sequence length="465" mass="48514">MRLARARLHGGWRTAQDIDPEIWRNLRQELLAGRQWLDRAVVLAYAAATGAIVVAFTLLAEAAIHGYRLVEGWGPQGRYLTLLWTPALTVALLWWARRYVPGALGSGIPQVVRALDDDLPPAQRAWLVSLRVSLHKIGLVSGGLLAGLSIGREGPTVQVGAGVMVGARRWLSPQSGIDAHDLMVAGAAAGIAAAFNTPLGGIVFALEQLTRRRHISHSALVIAAIVLAGLVAVAVFGNATYFGRLKVQALSWSLLLPGLVVALVAGLAGGLFARLIVVSVRGLPDRFSRWRSSHPLRFAAGCGLAVAVIGLVTQGATAGAGYAPTRALLEGQGDLPGVYTLLKFCATWISAWSGVPAGVFAPSLAIGAGIGNDVALFMGLGREAAIPLIAMGMASFLAATTGGPITAFIIVMEMVSGQAMVLSLMACALLSSGVARLVTRPMYQELAAMLPVPGAAPARDRPDPP</sequence>
<dbReference type="InterPro" id="IPR050368">
    <property type="entry name" value="ClC-type_chloride_channel"/>
</dbReference>
<keyword evidence="4 10" id="KW-1133">Transmembrane helix</keyword>
<reference evidence="12" key="1">
    <citation type="submission" date="2019-03" db="EMBL/GenBank/DDBJ databases">
        <title>Aquabacterium pictum sp.nov., the first bacteriochlorophyll a-containing freshwater bacterium in the genus Aquabacterium of the class Betaproteobacteria.</title>
        <authorList>
            <person name="Hirose S."/>
            <person name="Tank M."/>
            <person name="Hara E."/>
            <person name="Tamaki H."/>
            <person name="Takaichi S."/>
            <person name="Haruta S."/>
            <person name="Hanada S."/>
        </authorList>
    </citation>
    <scope>NUCLEOTIDE SEQUENCE [LARGE SCALE GENOMIC DNA]</scope>
    <source>
        <strain evidence="12">W35</strain>
    </source>
</reference>
<comment type="caution">
    <text evidence="11">The sequence shown here is derived from an EMBL/GenBank/DDBJ whole genome shotgun (WGS) entry which is preliminary data.</text>
</comment>
<dbReference type="PANTHER" id="PTHR43427">
    <property type="entry name" value="CHLORIDE CHANNEL PROTEIN CLC-E"/>
    <property type="match status" value="1"/>
</dbReference>
<keyword evidence="12" id="KW-1185">Reference proteome</keyword>
<proteinExistence type="predicted"/>
<evidence type="ECO:0000256" key="10">
    <source>
        <dbReference type="SAM" id="Phobius"/>
    </source>
</evidence>
<dbReference type="AlphaFoldDB" id="A0A480AL95"/>
<dbReference type="Proteomes" id="UP000301751">
    <property type="component" value="Unassembled WGS sequence"/>
</dbReference>
<dbReference type="GO" id="GO:0034707">
    <property type="term" value="C:chloride channel complex"/>
    <property type="evidence" value="ECO:0007669"/>
    <property type="project" value="UniProtKB-KW"/>
</dbReference>
<evidence type="ECO:0008006" key="13">
    <source>
        <dbReference type="Google" id="ProtNLM"/>
    </source>
</evidence>
<dbReference type="SUPFAM" id="SSF81340">
    <property type="entry name" value="Clc chloride channel"/>
    <property type="match status" value="1"/>
</dbReference>
<name>A0A480AL95_9BURK</name>
<protein>
    <recommendedName>
        <fullName evidence="13">Chloride channel protein</fullName>
    </recommendedName>
</protein>
<dbReference type="PRINTS" id="PR00762">
    <property type="entry name" value="CLCHANNEL"/>
</dbReference>
<evidence type="ECO:0000256" key="3">
    <source>
        <dbReference type="ARBA" id="ARBA00022692"/>
    </source>
</evidence>
<feature type="transmembrane region" description="Helical" evidence="10">
    <location>
        <begin position="388"/>
        <end position="412"/>
    </location>
</feature>
<evidence type="ECO:0000313" key="12">
    <source>
        <dbReference type="Proteomes" id="UP000301751"/>
    </source>
</evidence>
<keyword evidence="6 10" id="KW-0472">Membrane</keyword>
<evidence type="ECO:0000313" key="11">
    <source>
        <dbReference type="EMBL" id="GCL61766.1"/>
    </source>
</evidence>
<evidence type="ECO:0000256" key="6">
    <source>
        <dbReference type="ARBA" id="ARBA00023136"/>
    </source>
</evidence>
<organism evidence="11 12">
    <name type="scientific">Pseudaquabacterium pictum</name>
    <dbReference type="NCBI Taxonomy" id="2315236"/>
    <lineage>
        <taxon>Bacteria</taxon>
        <taxon>Pseudomonadati</taxon>
        <taxon>Pseudomonadota</taxon>
        <taxon>Betaproteobacteria</taxon>
        <taxon>Burkholderiales</taxon>
        <taxon>Sphaerotilaceae</taxon>
        <taxon>Pseudaquabacterium</taxon>
    </lineage>
</organism>
<keyword evidence="8" id="KW-0868">Chloride</keyword>
<evidence type="ECO:0000256" key="5">
    <source>
        <dbReference type="ARBA" id="ARBA00023065"/>
    </source>
</evidence>
<dbReference type="CDD" id="cd01034">
    <property type="entry name" value="EriC_like"/>
    <property type="match status" value="1"/>
</dbReference>
<feature type="transmembrane region" description="Helical" evidence="10">
    <location>
        <begin position="42"/>
        <end position="67"/>
    </location>
</feature>
<keyword evidence="7" id="KW-0869">Chloride channel</keyword>
<dbReference type="Pfam" id="PF00654">
    <property type="entry name" value="Voltage_CLC"/>
    <property type="match status" value="1"/>
</dbReference>
<keyword evidence="3 10" id="KW-0812">Transmembrane</keyword>
<accession>A0A480AL95</accession>
<feature type="transmembrane region" description="Helical" evidence="10">
    <location>
        <begin position="79"/>
        <end position="96"/>
    </location>
</feature>
<dbReference type="InterPro" id="IPR014743">
    <property type="entry name" value="Cl-channel_core"/>
</dbReference>
<feature type="transmembrane region" description="Helical" evidence="10">
    <location>
        <begin position="298"/>
        <end position="323"/>
    </location>
</feature>
<comment type="subcellular location">
    <subcellularLocation>
        <location evidence="1">Membrane</location>
        <topology evidence="1">Multi-pass membrane protein</topology>
    </subcellularLocation>
</comment>
<evidence type="ECO:0000256" key="4">
    <source>
        <dbReference type="ARBA" id="ARBA00022989"/>
    </source>
</evidence>
<dbReference type="InterPro" id="IPR001807">
    <property type="entry name" value="ClC"/>
</dbReference>